<dbReference type="EMBL" id="BAPV01000040">
    <property type="protein sequence ID" value="GBQ91194.1"/>
    <property type="molecule type" value="Genomic_DNA"/>
</dbReference>
<evidence type="ECO:0000259" key="1">
    <source>
        <dbReference type="Pfam" id="PF08805"/>
    </source>
</evidence>
<dbReference type="Pfam" id="PF08805">
    <property type="entry name" value="PilS"/>
    <property type="match status" value="1"/>
</dbReference>
<dbReference type="Gene3D" id="3.30.1690.10">
    <property type="entry name" value="TcpA-like pilin"/>
    <property type="match status" value="1"/>
</dbReference>
<evidence type="ECO:0000313" key="3">
    <source>
        <dbReference type="Proteomes" id="UP001062776"/>
    </source>
</evidence>
<name>A0ABQ0Q4R2_9PROT</name>
<gene>
    <name evidence="2" type="ORF">AA0535_2235</name>
</gene>
<comment type="caution">
    <text evidence="2">The sequence shown here is derived from an EMBL/GenBank/DDBJ whole genome shotgun (WGS) entry which is preliminary data.</text>
</comment>
<feature type="domain" description="Type 4 secretion system PilS N-terminal" evidence="1">
    <location>
        <begin position="37"/>
        <end position="158"/>
    </location>
</feature>
<keyword evidence="3" id="KW-1185">Reference proteome</keyword>
<dbReference type="RefSeq" id="WP_264816365.1">
    <property type="nucleotide sequence ID" value="NZ_BAPV01000040.1"/>
</dbReference>
<dbReference type="SUPFAM" id="SSF54523">
    <property type="entry name" value="Pili subunits"/>
    <property type="match status" value="1"/>
</dbReference>
<organism evidence="2 3">
    <name type="scientific">Asaia krungthepensis NRIC 0535</name>
    <dbReference type="NCBI Taxonomy" id="1307925"/>
    <lineage>
        <taxon>Bacteria</taxon>
        <taxon>Pseudomonadati</taxon>
        <taxon>Pseudomonadota</taxon>
        <taxon>Alphaproteobacteria</taxon>
        <taxon>Acetobacterales</taxon>
        <taxon>Acetobacteraceae</taxon>
        <taxon>Asaia</taxon>
    </lineage>
</organism>
<dbReference type="Proteomes" id="UP001062776">
    <property type="component" value="Unassembled WGS sequence"/>
</dbReference>
<proteinExistence type="predicted"/>
<accession>A0ABQ0Q4R2</accession>
<sequence>MFQALIMIGALLVGVYLLGQAAGGVNQMFSGGLGNTAVEDANFISTHIKSIYGGSINGATNFSTVGNAEAIRAGAVPSDMLNGDGQTIKAPWVGSTVQLTGSSDGGTFYETWSQVPGSACASLANAQSVNYMNINGTAINMGAGQNVASQVAQACNGTAGNYSSVQLSYVMNFS</sequence>
<evidence type="ECO:0000313" key="2">
    <source>
        <dbReference type="EMBL" id="GBQ91194.1"/>
    </source>
</evidence>
<reference evidence="2" key="1">
    <citation type="submission" date="2013-04" db="EMBL/GenBank/DDBJ databases">
        <title>The genome sequencing project of 58 acetic acid bacteria.</title>
        <authorList>
            <person name="Okamoto-Kainuma A."/>
            <person name="Ishikawa M."/>
            <person name="Umino S."/>
            <person name="Koizumi Y."/>
            <person name="Shiwa Y."/>
            <person name="Yoshikawa H."/>
            <person name="Matsutani M."/>
            <person name="Matsushita K."/>
        </authorList>
    </citation>
    <scope>NUCLEOTIDE SEQUENCE</scope>
    <source>
        <strain evidence="2">NRIC 0535</strain>
    </source>
</reference>
<protein>
    <recommendedName>
        <fullName evidence="1">Type 4 secretion system PilS N-terminal domain-containing protein</fullName>
    </recommendedName>
</protein>
<dbReference type="InterPro" id="IPR014911">
    <property type="entry name" value="PilS_N"/>
</dbReference>
<dbReference type="InterPro" id="IPR045584">
    <property type="entry name" value="Pilin-like"/>
</dbReference>